<dbReference type="CDD" id="cd08882">
    <property type="entry name" value="RHO_alpha_C_MupW-like"/>
    <property type="match status" value="1"/>
</dbReference>
<accession>A0AAD1HFW2</accession>
<dbReference type="Proteomes" id="UP000466681">
    <property type="component" value="Chromosome"/>
</dbReference>
<evidence type="ECO:0000256" key="2">
    <source>
        <dbReference type="ARBA" id="ARBA00022714"/>
    </source>
</evidence>
<evidence type="ECO:0000256" key="6">
    <source>
        <dbReference type="ARBA" id="ARBA00023014"/>
    </source>
</evidence>
<dbReference type="PANTHER" id="PTHR43756">
    <property type="entry name" value="CHOLINE MONOOXYGENASE, CHLOROPLASTIC"/>
    <property type="match status" value="1"/>
</dbReference>
<dbReference type="SUPFAM" id="SSF55961">
    <property type="entry name" value="Bet v1-like"/>
    <property type="match status" value="1"/>
</dbReference>
<dbReference type="InterPro" id="IPR015879">
    <property type="entry name" value="Ring_hydroxy_dOase_asu_C_dom"/>
</dbReference>
<proteinExistence type="predicted"/>
<dbReference type="EMBL" id="AP022560">
    <property type="protein sequence ID" value="BBX04722.1"/>
    <property type="molecule type" value="Genomic_DNA"/>
</dbReference>
<evidence type="ECO:0000256" key="1">
    <source>
        <dbReference type="ARBA" id="ARBA00001962"/>
    </source>
</evidence>
<feature type="region of interest" description="Disordered" evidence="7">
    <location>
        <begin position="1"/>
        <end position="22"/>
    </location>
</feature>
<protein>
    <submittedName>
        <fullName evidence="9">(2Fe-2S)-binding protein</fullName>
    </submittedName>
</protein>
<evidence type="ECO:0000256" key="5">
    <source>
        <dbReference type="ARBA" id="ARBA00023004"/>
    </source>
</evidence>
<keyword evidence="5" id="KW-0408">Iron</keyword>
<dbReference type="CDD" id="cd03469">
    <property type="entry name" value="Rieske_RO_Alpha_N"/>
    <property type="match status" value="1"/>
</dbReference>
<dbReference type="GO" id="GO:0004497">
    <property type="term" value="F:monooxygenase activity"/>
    <property type="evidence" value="ECO:0007669"/>
    <property type="project" value="UniProtKB-ARBA"/>
</dbReference>
<feature type="domain" description="Rieske" evidence="8">
    <location>
        <begin position="82"/>
        <end position="189"/>
    </location>
</feature>
<dbReference type="GO" id="GO:0051537">
    <property type="term" value="F:2 iron, 2 sulfur cluster binding"/>
    <property type="evidence" value="ECO:0007669"/>
    <property type="project" value="UniProtKB-KW"/>
</dbReference>
<evidence type="ECO:0000256" key="7">
    <source>
        <dbReference type="SAM" id="MobiDB-lite"/>
    </source>
</evidence>
<dbReference type="InterPro" id="IPR036922">
    <property type="entry name" value="Rieske_2Fe-2S_sf"/>
</dbReference>
<dbReference type="InterPro" id="IPR017941">
    <property type="entry name" value="Rieske_2Fe-2S"/>
</dbReference>
<evidence type="ECO:0000313" key="9">
    <source>
        <dbReference type="EMBL" id="BBX04722.1"/>
    </source>
</evidence>
<dbReference type="PRINTS" id="PR00090">
    <property type="entry name" value="RNGDIOXGNASE"/>
</dbReference>
<dbReference type="InterPro" id="IPR001663">
    <property type="entry name" value="Rng_hydr_dOase-A"/>
</dbReference>
<dbReference type="Pfam" id="PF00848">
    <property type="entry name" value="Ring_hydroxyl_A"/>
    <property type="match status" value="1"/>
</dbReference>
<evidence type="ECO:0000259" key="8">
    <source>
        <dbReference type="PROSITE" id="PS51296"/>
    </source>
</evidence>
<organism evidence="9 10">
    <name type="scientific">Mycolicibacterium moriokaense</name>
    <dbReference type="NCBI Taxonomy" id="39691"/>
    <lineage>
        <taxon>Bacteria</taxon>
        <taxon>Bacillati</taxon>
        <taxon>Actinomycetota</taxon>
        <taxon>Actinomycetes</taxon>
        <taxon>Mycobacteriales</taxon>
        <taxon>Mycobacteriaceae</taxon>
        <taxon>Mycolicibacterium</taxon>
    </lineage>
</organism>
<comment type="cofactor">
    <cofactor evidence="1">
        <name>Fe cation</name>
        <dbReference type="ChEBI" id="CHEBI:24875"/>
    </cofactor>
</comment>
<dbReference type="PANTHER" id="PTHR43756:SF5">
    <property type="entry name" value="CHOLINE MONOOXYGENASE, CHLOROPLASTIC"/>
    <property type="match status" value="1"/>
</dbReference>
<dbReference type="AlphaFoldDB" id="A0AAD1HFW2"/>
<evidence type="ECO:0000313" key="10">
    <source>
        <dbReference type="Proteomes" id="UP000466681"/>
    </source>
</evidence>
<dbReference type="Pfam" id="PF00355">
    <property type="entry name" value="Rieske"/>
    <property type="match status" value="1"/>
</dbReference>
<dbReference type="SUPFAM" id="SSF50022">
    <property type="entry name" value="ISP domain"/>
    <property type="match status" value="1"/>
</dbReference>
<name>A0AAD1HFW2_9MYCO</name>
<dbReference type="Gene3D" id="3.90.380.10">
    <property type="entry name" value="Naphthalene 1,2-dioxygenase Alpha Subunit, Chain A, domain 1"/>
    <property type="match status" value="1"/>
</dbReference>
<reference evidence="9 10" key="1">
    <citation type="journal article" date="2019" name="Emerg. Microbes Infect.">
        <title>Comprehensive subspecies identification of 175 nontuberculous mycobacteria species based on 7547 genomic profiles.</title>
        <authorList>
            <person name="Matsumoto Y."/>
            <person name="Kinjo T."/>
            <person name="Motooka D."/>
            <person name="Nabeya D."/>
            <person name="Jung N."/>
            <person name="Uechi K."/>
            <person name="Horii T."/>
            <person name="Iida T."/>
            <person name="Fujita J."/>
            <person name="Nakamura S."/>
        </authorList>
    </citation>
    <scope>NUCLEOTIDE SEQUENCE [LARGE SCALE GENOMIC DNA]</scope>
    <source>
        <strain evidence="9 10">JCM 6375</strain>
    </source>
</reference>
<dbReference type="GO" id="GO:0005506">
    <property type="term" value="F:iron ion binding"/>
    <property type="evidence" value="ECO:0007669"/>
    <property type="project" value="InterPro"/>
</dbReference>
<dbReference type="Gene3D" id="2.102.10.10">
    <property type="entry name" value="Rieske [2Fe-2S] iron-sulphur domain"/>
    <property type="match status" value="1"/>
</dbReference>
<dbReference type="RefSeq" id="WP_083150464.1">
    <property type="nucleotide sequence ID" value="NZ_AP022560.1"/>
</dbReference>
<keyword evidence="3" id="KW-0479">Metal-binding</keyword>
<dbReference type="GO" id="GO:0016705">
    <property type="term" value="F:oxidoreductase activity, acting on paired donors, with incorporation or reduction of molecular oxygen"/>
    <property type="evidence" value="ECO:0007669"/>
    <property type="project" value="UniProtKB-ARBA"/>
</dbReference>
<gene>
    <name evidence="9" type="ORF">MMOR_56580</name>
</gene>
<keyword evidence="4" id="KW-0560">Oxidoreductase</keyword>
<sequence length="482" mass="54941">MSPDSPADTARDPDRADPSWARKAARAHARIEAMLDLDRGVVPEQLRTTSFTTQRKEPLEVERYVSRQWHDLEVDKVWKRVWQVACREEEIPEQGDSVIYEIASMSLIVVRTQSGAIRAFHNTCLHRGRRLLDKSTCVSALRCQFHGFTWSLDGELISVPSRWDFDDAELCRMALPEAKVSTWEGWVFIAMDEDAPPLTEYLGGFIDHWKPWPMSARRISRHIVKHLKCNWKVALDAFIESYHVIATHPQLLFNLDDVNTQYDIYPGEDHFNRMITLQGVSSPHLGEPIGEHEILASLLNSDGQPAIAEGRRAREVLADIVRRDYSRTAQREIDVSDSEAIDAIQYYVFPNFVPWGGLSPIVYRFRPLGDRPDRSVMDVYLMAPRPEGQPIAKPGSPDVLDFDDAFSSLPNFGRLGLIFDQDMANLGEVQRGLLGSVRPNLVLAGYQESRIRHYMTTMDKYFGFHPSETAPEASCTNSRRTE</sequence>
<keyword evidence="10" id="KW-1185">Reference proteome</keyword>
<keyword evidence="6" id="KW-0411">Iron-sulfur</keyword>
<keyword evidence="2" id="KW-0001">2Fe-2S</keyword>
<dbReference type="PROSITE" id="PS51296">
    <property type="entry name" value="RIESKE"/>
    <property type="match status" value="1"/>
</dbReference>
<dbReference type="KEGG" id="mmor:MMOR_56580"/>
<evidence type="ECO:0000256" key="4">
    <source>
        <dbReference type="ARBA" id="ARBA00023002"/>
    </source>
</evidence>
<evidence type="ECO:0000256" key="3">
    <source>
        <dbReference type="ARBA" id="ARBA00022723"/>
    </source>
</evidence>